<feature type="signal peptide" evidence="1">
    <location>
        <begin position="1"/>
        <end position="25"/>
    </location>
</feature>
<sequence length="154" mass="17580">MMQIHFCLDVAGITIRLLALVTSHAVDFEEGDWWLNCAVHLSVSWIKGAQRIVEECSDSNGSDQYPRVQKVLYVNNHLKTPRVGPKFILKSGWNPAKYHDRNCARRTFTFVKNLKNLYAQNSLVVPLSFPQTKVEWMVERGYPNGGISQDVSEN</sequence>
<gene>
    <name evidence="2" type="ORF">TNCV_2279441</name>
</gene>
<proteinExistence type="predicted"/>
<evidence type="ECO:0000256" key="1">
    <source>
        <dbReference type="SAM" id="SignalP"/>
    </source>
</evidence>
<dbReference type="AlphaFoldDB" id="A0A8X6RB24"/>
<keyword evidence="3" id="KW-1185">Reference proteome</keyword>
<feature type="chain" id="PRO_5036482508" evidence="1">
    <location>
        <begin position="26"/>
        <end position="154"/>
    </location>
</feature>
<dbReference type="Proteomes" id="UP000887159">
    <property type="component" value="Unassembled WGS sequence"/>
</dbReference>
<protein>
    <submittedName>
        <fullName evidence="2">Uncharacterized protein</fullName>
    </submittedName>
</protein>
<name>A0A8X6RB24_TRICX</name>
<accession>A0A8X6RB24</accession>
<evidence type="ECO:0000313" key="3">
    <source>
        <dbReference type="Proteomes" id="UP000887159"/>
    </source>
</evidence>
<comment type="caution">
    <text evidence="2">The sequence shown here is derived from an EMBL/GenBank/DDBJ whole genome shotgun (WGS) entry which is preliminary data.</text>
</comment>
<organism evidence="2 3">
    <name type="scientific">Trichonephila clavipes</name>
    <name type="common">Golden silk orbweaver</name>
    <name type="synonym">Nephila clavipes</name>
    <dbReference type="NCBI Taxonomy" id="2585209"/>
    <lineage>
        <taxon>Eukaryota</taxon>
        <taxon>Metazoa</taxon>
        <taxon>Ecdysozoa</taxon>
        <taxon>Arthropoda</taxon>
        <taxon>Chelicerata</taxon>
        <taxon>Arachnida</taxon>
        <taxon>Araneae</taxon>
        <taxon>Araneomorphae</taxon>
        <taxon>Entelegynae</taxon>
        <taxon>Araneoidea</taxon>
        <taxon>Nephilidae</taxon>
        <taxon>Trichonephila</taxon>
    </lineage>
</organism>
<evidence type="ECO:0000313" key="2">
    <source>
        <dbReference type="EMBL" id="GFX88476.1"/>
    </source>
</evidence>
<dbReference type="EMBL" id="BMAU01021052">
    <property type="protein sequence ID" value="GFX88476.1"/>
    <property type="molecule type" value="Genomic_DNA"/>
</dbReference>
<reference evidence="2" key="1">
    <citation type="submission" date="2020-08" db="EMBL/GenBank/DDBJ databases">
        <title>Multicomponent nature underlies the extraordinary mechanical properties of spider dragline silk.</title>
        <authorList>
            <person name="Kono N."/>
            <person name="Nakamura H."/>
            <person name="Mori M."/>
            <person name="Yoshida Y."/>
            <person name="Ohtoshi R."/>
            <person name="Malay A.D."/>
            <person name="Moran D.A.P."/>
            <person name="Tomita M."/>
            <person name="Numata K."/>
            <person name="Arakawa K."/>
        </authorList>
    </citation>
    <scope>NUCLEOTIDE SEQUENCE</scope>
</reference>
<keyword evidence="1" id="KW-0732">Signal</keyword>